<sequence>MKPRARRSSSKNQHLKVDIPYEVKFMDIPTLQVEIQEWKQKLKKAKEINNANHAEKMKIKDELKEMKENILALDNSSRKIKEEFEQVQERNKIELQTYYNQITFLEKRKTLDEINKNNEYFLLDCNKEEKLKNGIEDIMRETRNTTEIVQESNDINIDLLEKNSTTSIANLRIELEKIIADLKKSYKTKYSKLKENLEGKLKVAIYETEQKYNEIKRHHGIKHKNASEAMRNYFDKIKLENAKTIENQKQEILEIKKNIDGNAAEIEKVQKSNNELEKPLKEIKHELFLLETRLADWAKTKEDLREANAKIDLLQKDLKTKKEKWNALREKYNEILAERNELYKCYELSISKLNTIMGNKETISLNSDEYENQVLRKEEQLSNVLEGVVLNKTSTETINKEIKKQMKHKDELLKNLKESLAQSVDAYFKTENLFKTKLKEKSNQPEDF</sequence>
<dbReference type="GO" id="GO:0031514">
    <property type="term" value="C:motile cilium"/>
    <property type="evidence" value="ECO:0007669"/>
    <property type="project" value="InterPro"/>
</dbReference>
<accession>A0AAU9KQG2</accession>
<dbReference type="InterPro" id="IPR025593">
    <property type="entry name" value="GAS8_dom"/>
</dbReference>
<dbReference type="EMBL" id="CAJZBQ010000062">
    <property type="protein sequence ID" value="CAG9335504.1"/>
    <property type="molecule type" value="Genomic_DNA"/>
</dbReference>
<comment type="caution">
    <text evidence="3">The sequence shown here is derived from an EMBL/GenBank/DDBJ whole genome shotgun (WGS) entry which is preliminary data.</text>
</comment>
<keyword evidence="1" id="KW-0175">Coiled coil</keyword>
<dbReference type="Proteomes" id="UP001162131">
    <property type="component" value="Unassembled WGS sequence"/>
</dbReference>
<name>A0AAU9KQG2_9CILI</name>
<evidence type="ECO:0000313" key="3">
    <source>
        <dbReference type="EMBL" id="CAG9335504.1"/>
    </source>
</evidence>
<dbReference type="Pfam" id="PF13851">
    <property type="entry name" value="GAS"/>
    <property type="match status" value="1"/>
</dbReference>
<dbReference type="GO" id="GO:0031267">
    <property type="term" value="F:small GTPase binding"/>
    <property type="evidence" value="ECO:0007669"/>
    <property type="project" value="InterPro"/>
</dbReference>
<feature type="domain" description="Growth arrest-specific protein 8" evidence="2">
    <location>
        <begin position="222"/>
        <end position="416"/>
    </location>
</feature>
<dbReference type="GO" id="GO:0005874">
    <property type="term" value="C:microtubule"/>
    <property type="evidence" value="ECO:0007669"/>
    <property type="project" value="TreeGrafter"/>
</dbReference>
<dbReference type="InterPro" id="IPR039308">
    <property type="entry name" value="GAS8"/>
</dbReference>
<reference evidence="3" key="1">
    <citation type="submission" date="2021-09" db="EMBL/GenBank/DDBJ databases">
        <authorList>
            <consortium name="AG Swart"/>
            <person name="Singh M."/>
            <person name="Singh A."/>
            <person name="Seah K."/>
            <person name="Emmerich C."/>
        </authorList>
    </citation>
    <scope>NUCLEOTIDE SEQUENCE</scope>
    <source>
        <strain evidence="3">ATCC30299</strain>
    </source>
</reference>
<dbReference type="GO" id="GO:0005794">
    <property type="term" value="C:Golgi apparatus"/>
    <property type="evidence" value="ECO:0007669"/>
    <property type="project" value="TreeGrafter"/>
</dbReference>
<feature type="coiled-coil region" evidence="1">
    <location>
        <begin position="245"/>
        <end position="331"/>
    </location>
</feature>
<gene>
    <name evidence="3" type="ORF">BSTOLATCC_MIC63974</name>
</gene>
<dbReference type="PANTHER" id="PTHR31543">
    <property type="entry name" value="DYNEIN REGULATORY COMPLEX SUBUNIT 4"/>
    <property type="match status" value="1"/>
</dbReference>
<evidence type="ECO:0000259" key="2">
    <source>
        <dbReference type="Pfam" id="PF13851"/>
    </source>
</evidence>
<feature type="coiled-coil region" evidence="1">
    <location>
        <begin position="360"/>
        <end position="419"/>
    </location>
</feature>
<dbReference type="GO" id="GO:0048870">
    <property type="term" value="P:cell motility"/>
    <property type="evidence" value="ECO:0007669"/>
    <property type="project" value="InterPro"/>
</dbReference>
<proteinExistence type="predicted"/>
<dbReference type="AlphaFoldDB" id="A0AAU9KQG2"/>
<evidence type="ECO:0000256" key="1">
    <source>
        <dbReference type="SAM" id="Coils"/>
    </source>
</evidence>
<organism evidence="3 4">
    <name type="scientific">Blepharisma stoltei</name>
    <dbReference type="NCBI Taxonomy" id="1481888"/>
    <lineage>
        <taxon>Eukaryota</taxon>
        <taxon>Sar</taxon>
        <taxon>Alveolata</taxon>
        <taxon>Ciliophora</taxon>
        <taxon>Postciliodesmatophora</taxon>
        <taxon>Heterotrichea</taxon>
        <taxon>Heterotrichida</taxon>
        <taxon>Blepharismidae</taxon>
        <taxon>Blepharisma</taxon>
    </lineage>
</organism>
<feature type="coiled-coil region" evidence="1">
    <location>
        <begin position="28"/>
        <end position="83"/>
    </location>
</feature>
<keyword evidence="4" id="KW-1185">Reference proteome</keyword>
<dbReference type="GO" id="GO:0008017">
    <property type="term" value="F:microtubule binding"/>
    <property type="evidence" value="ECO:0007669"/>
    <property type="project" value="InterPro"/>
</dbReference>
<protein>
    <recommendedName>
        <fullName evidence="2">Growth arrest-specific protein 8 domain-containing protein</fullName>
    </recommendedName>
</protein>
<evidence type="ECO:0000313" key="4">
    <source>
        <dbReference type="Proteomes" id="UP001162131"/>
    </source>
</evidence>
<dbReference type="PANTHER" id="PTHR31543:SF1">
    <property type="entry name" value="HECT DOMAIN-CONTAINING PROTEIN"/>
    <property type="match status" value="1"/>
</dbReference>